<dbReference type="KEGG" id="sti:Sthe_3145"/>
<evidence type="ECO:0000256" key="2">
    <source>
        <dbReference type="ARBA" id="ARBA00022603"/>
    </source>
</evidence>
<dbReference type="SUPFAM" id="SSF53335">
    <property type="entry name" value="S-adenosyl-L-methionine-dependent methyltransferases"/>
    <property type="match status" value="1"/>
</dbReference>
<dbReference type="InterPro" id="IPR002052">
    <property type="entry name" value="DNA_methylase_N6_adenine_CS"/>
</dbReference>
<evidence type="ECO:0000259" key="9">
    <source>
        <dbReference type="Pfam" id="PF12950"/>
    </source>
</evidence>
<feature type="domain" description="TaqI-like C-terminal specificity" evidence="9">
    <location>
        <begin position="816"/>
        <end position="959"/>
    </location>
</feature>
<dbReference type="Pfam" id="PF07669">
    <property type="entry name" value="Eco57I"/>
    <property type="match status" value="1"/>
</dbReference>
<dbReference type="GO" id="GO:0009007">
    <property type="term" value="F:site-specific DNA-methyltransferase (adenine-specific) activity"/>
    <property type="evidence" value="ECO:0007669"/>
    <property type="project" value="UniProtKB-EC"/>
</dbReference>
<dbReference type="STRING" id="479434.Sthe_3145"/>
<dbReference type="HOGENOM" id="CLU_002539_1_1_0"/>
<dbReference type="PRINTS" id="PR00507">
    <property type="entry name" value="N12N6MTFRASE"/>
</dbReference>
<feature type="domain" description="Type II methyltransferase M.TaqI-like" evidence="8">
    <location>
        <begin position="476"/>
        <end position="695"/>
    </location>
</feature>
<organism evidence="10 11">
    <name type="scientific">Sphaerobacter thermophilus (strain ATCC 49802 / DSM 20745 / KCCM 41009 / NCIMB 13125 / S 6022)</name>
    <dbReference type="NCBI Taxonomy" id="479434"/>
    <lineage>
        <taxon>Bacteria</taxon>
        <taxon>Pseudomonadati</taxon>
        <taxon>Thermomicrobiota</taxon>
        <taxon>Thermomicrobia</taxon>
        <taxon>Sphaerobacterales</taxon>
        <taxon>Sphaerobacterineae</taxon>
        <taxon>Sphaerobacteraceae</taxon>
        <taxon>Sphaerobacter</taxon>
    </lineage>
</organism>
<dbReference type="GO" id="GO:0009307">
    <property type="term" value="P:DNA restriction-modification system"/>
    <property type="evidence" value="ECO:0007669"/>
    <property type="project" value="UniProtKB-KW"/>
</dbReference>
<dbReference type="EMBL" id="CP001824">
    <property type="protein sequence ID" value="ACZ40545.1"/>
    <property type="molecule type" value="Genomic_DNA"/>
</dbReference>
<dbReference type="OrthoDB" id="9815272at2"/>
<evidence type="ECO:0000256" key="5">
    <source>
        <dbReference type="ARBA" id="ARBA00022747"/>
    </source>
</evidence>
<dbReference type="GO" id="GO:0032259">
    <property type="term" value="P:methylation"/>
    <property type="evidence" value="ECO:0007669"/>
    <property type="project" value="UniProtKB-KW"/>
</dbReference>
<reference evidence="11" key="1">
    <citation type="submission" date="2009-11" db="EMBL/GenBank/DDBJ databases">
        <title>The complete chromosome 2 of Sphaerobacter thermophilus DSM 20745.</title>
        <authorList>
            <person name="Lucas S."/>
            <person name="Copeland A."/>
            <person name="Lapidus A."/>
            <person name="Glavina del Rio T."/>
            <person name="Dalin E."/>
            <person name="Tice H."/>
            <person name="Bruce D."/>
            <person name="Goodwin L."/>
            <person name="Pitluck S."/>
            <person name="Kyrpides N."/>
            <person name="Mavromatis K."/>
            <person name="Ivanova N."/>
            <person name="Mikhailova N."/>
            <person name="LaButti K.M."/>
            <person name="Clum A."/>
            <person name="Sun H.I."/>
            <person name="Brettin T."/>
            <person name="Detter J.C."/>
            <person name="Han C."/>
            <person name="Larimer F."/>
            <person name="Land M."/>
            <person name="Hauser L."/>
            <person name="Markowitz V."/>
            <person name="Cheng J.F."/>
            <person name="Hugenholtz P."/>
            <person name="Woyke T."/>
            <person name="Wu D."/>
            <person name="Steenblock K."/>
            <person name="Schneider S."/>
            <person name="Pukall R."/>
            <person name="Goeker M."/>
            <person name="Klenk H.P."/>
            <person name="Eisen J.A."/>
        </authorList>
    </citation>
    <scope>NUCLEOTIDE SEQUENCE [LARGE SCALE GENOMIC DNA]</scope>
    <source>
        <strain evidence="11">ATCC 49802 / DSM 20745 / S 6022</strain>
    </source>
</reference>
<dbReference type="InterPro" id="IPR050953">
    <property type="entry name" value="N4_N6_ade-DNA_methylase"/>
</dbReference>
<dbReference type="RefSeq" id="WP_012873580.1">
    <property type="nucleotide sequence ID" value="NC_013524.1"/>
</dbReference>
<evidence type="ECO:0000256" key="6">
    <source>
        <dbReference type="ARBA" id="ARBA00023125"/>
    </source>
</evidence>
<evidence type="ECO:0000313" key="11">
    <source>
        <dbReference type="Proteomes" id="UP000002027"/>
    </source>
</evidence>
<dbReference type="Proteomes" id="UP000002027">
    <property type="component" value="Chromosome 2"/>
</dbReference>
<dbReference type="eggNOG" id="COG1002">
    <property type="taxonomic scope" value="Bacteria"/>
</dbReference>
<keyword evidence="5" id="KW-0680">Restriction system</keyword>
<dbReference type="PROSITE" id="PS00092">
    <property type="entry name" value="N6_MTASE"/>
    <property type="match status" value="1"/>
</dbReference>
<evidence type="ECO:0000313" key="10">
    <source>
        <dbReference type="EMBL" id="ACZ40545.1"/>
    </source>
</evidence>
<gene>
    <name evidence="10" type="ordered locus">Sthe_3145</name>
</gene>
<dbReference type="PANTHER" id="PTHR33841">
    <property type="entry name" value="DNA METHYLTRANSFERASE YEEA-RELATED"/>
    <property type="match status" value="1"/>
</dbReference>
<keyword evidence="3" id="KW-0808">Transferase</keyword>
<keyword evidence="2" id="KW-0489">Methyltransferase</keyword>
<dbReference type="InterPro" id="IPR025931">
    <property type="entry name" value="TaqI_C"/>
</dbReference>
<dbReference type="eggNOG" id="COG0827">
    <property type="taxonomic scope" value="Bacteria"/>
</dbReference>
<evidence type="ECO:0000259" key="8">
    <source>
        <dbReference type="Pfam" id="PF07669"/>
    </source>
</evidence>
<dbReference type="PANTHER" id="PTHR33841:SF1">
    <property type="entry name" value="DNA METHYLTRANSFERASE A"/>
    <property type="match status" value="1"/>
</dbReference>
<sequence length="1007" mass="114360">MGSGTAERVQRYLRRLGDLDDVRELFSELNYEPVAAAPLSRRDWPDEVQRDLADDPCIIARHGEFQIIYSRLASPQLRRGTERAVVDRLLPQFRYALFVFSDFDASDWRFINVKYDDRTRRRVLRRYTIGPDERFGNRLRTISERLALVALEDDELPRLAQAPLEIQRRYDEAFDVEAVTREFYREYRRVFEAVEGSIGGFGSEQERRRLFTQRLFNRLMFIAFIQKKGWLRLDGQHGNEYLSALWTTYRAARDRGDAANFYEERLKLLFAQLNTPHGHDGRHANRGSVVQQWIGDVPYLNGGLFHQDDDDMRSDIVVPDESIHLILRDLFDRFNFTITESTPLDVEVAVDPEMLGKVFEELVTGRHESGSYYTPKPIVAFMCREALKGYLGSILPAEPAAAIERFVEEHDPGGLRDPEAVLDALRRVRVCDPAVGSGAYLLGMLHELLDLRQSLFQAQRLDPISTYQRKLEILRNNLYGVDLDPFAVNIAQLRLWLSLAVEFEGSEPQPLPNLDFKIEQGDSILGAAPPSLEHDPMRLRLIEVLAGLKADYLTADSSQKRRLAPEIEKTEAQIATLTPHAATGNGFNWAVKFAEVFVDGGFDVILANPPYVRQELIRDIKPALKRVYGPLYSGTADLYVYFYYRALQLLRPRGMLAFISSNKWFRANYGKKLRAHIAEAAAVRSITDFGDLPVFESATAYPMIFVAEKGGVPGTTHYTEVPSLDPPYPDVRAVIHEYGQALPEGALAGEDWTLADAATAKRIQVMTAGGTTLGEYVRGQIYRGVVTGYNKAFVIDGRKRAELIAADPKSAEIIKPLVVGRDIARWRVNYQDRWLIVTEIGVDIARYPAIFAHLSQWQPQLEKRWDKGNHWWELRACAYYNAFEAPKIVFPDIAKEPRFAIDTSRSFTGDTTALIPTEDLYLLGVLNSQVALHLMDQISPTIRGGFYRYKPQYVRQIPIAHPSPSDRTAIEGLVEKILAQPQGAEISELEAEIDARVARLYGLPSGR</sequence>
<evidence type="ECO:0000256" key="4">
    <source>
        <dbReference type="ARBA" id="ARBA00022691"/>
    </source>
</evidence>
<name>D1C9Q2_SPHTD</name>
<reference evidence="10 11" key="2">
    <citation type="journal article" date="2010" name="Stand. Genomic Sci.">
        <title>Complete genome sequence of Desulfohalobium retbaense type strain (HR(100)).</title>
        <authorList>
            <person name="Spring S."/>
            <person name="Nolan M."/>
            <person name="Lapidus A."/>
            <person name="Glavina Del Rio T."/>
            <person name="Copeland A."/>
            <person name="Tice H."/>
            <person name="Cheng J.F."/>
            <person name="Lucas S."/>
            <person name="Land M."/>
            <person name="Chen F."/>
            <person name="Bruce D."/>
            <person name="Goodwin L."/>
            <person name="Pitluck S."/>
            <person name="Ivanova N."/>
            <person name="Mavromatis K."/>
            <person name="Mikhailova N."/>
            <person name="Pati A."/>
            <person name="Chen A."/>
            <person name="Palaniappan K."/>
            <person name="Hauser L."/>
            <person name="Chang Y.J."/>
            <person name="Jeffries C.D."/>
            <person name="Munk C."/>
            <person name="Kiss H."/>
            <person name="Chain P."/>
            <person name="Han C."/>
            <person name="Brettin T."/>
            <person name="Detter J.C."/>
            <person name="Schuler E."/>
            <person name="Goker M."/>
            <person name="Rohde M."/>
            <person name="Bristow J."/>
            <person name="Eisen J.A."/>
            <person name="Markowitz V."/>
            <person name="Hugenholtz P."/>
            <person name="Kyrpides N.C."/>
            <person name="Klenk H.P."/>
        </authorList>
    </citation>
    <scope>NUCLEOTIDE SEQUENCE [LARGE SCALE GENOMIC DNA]</scope>
    <source>
        <strain evidence="11">ATCC 49802 / DSM 20745 / S 6022</strain>
    </source>
</reference>
<evidence type="ECO:0000256" key="3">
    <source>
        <dbReference type="ARBA" id="ARBA00022679"/>
    </source>
</evidence>
<dbReference type="Pfam" id="PF12950">
    <property type="entry name" value="TaqI_C"/>
    <property type="match status" value="1"/>
</dbReference>
<keyword evidence="6" id="KW-0238">DNA-binding</keyword>
<dbReference type="GO" id="GO:0003677">
    <property type="term" value="F:DNA binding"/>
    <property type="evidence" value="ECO:0007669"/>
    <property type="project" value="UniProtKB-KW"/>
</dbReference>
<dbReference type="Gene3D" id="3.40.50.150">
    <property type="entry name" value="Vaccinia Virus protein VP39"/>
    <property type="match status" value="1"/>
</dbReference>
<evidence type="ECO:0000256" key="1">
    <source>
        <dbReference type="ARBA" id="ARBA00011900"/>
    </source>
</evidence>
<protein>
    <recommendedName>
        <fullName evidence="1">site-specific DNA-methyltransferase (adenine-specific)</fullName>
        <ecNumber evidence="1">2.1.1.72</ecNumber>
    </recommendedName>
</protein>
<dbReference type="InterPro" id="IPR011639">
    <property type="entry name" value="MethylTrfase_TaqI-like_dom"/>
</dbReference>
<dbReference type="EC" id="2.1.1.72" evidence="1"/>
<keyword evidence="4" id="KW-0949">S-adenosyl-L-methionine</keyword>
<proteinExistence type="predicted"/>
<keyword evidence="11" id="KW-1185">Reference proteome</keyword>
<accession>D1C9Q2</accession>
<dbReference type="InterPro" id="IPR029063">
    <property type="entry name" value="SAM-dependent_MTases_sf"/>
</dbReference>
<evidence type="ECO:0000256" key="7">
    <source>
        <dbReference type="ARBA" id="ARBA00047942"/>
    </source>
</evidence>
<comment type="catalytic activity">
    <reaction evidence="7">
        <text>a 2'-deoxyadenosine in DNA + S-adenosyl-L-methionine = an N(6)-methyl-2'-deoxyadenosine in DNA + S-adenosyl-L-homocysteine + H(+)</text>
        <dbReference type="Rhea" id="RHEA:15197"/>
        <dbReference type="Rhea" id="RHEA-COMP:12418"/>
        <dbReference type="Rhea" id="RHEA-COMP:12419"/>
        <dbReference type="ChEBI" id="CHEBI:15378"/>
        <dbReference type="ChEBI" id="CHEBI:57856"/>
        <dbReference type="ChEBI" id="CHEBI:59789"/>
        <dbReference type="ChEBI" id="CHEBI:90615"/>
        <dbReference type="ChEBI" id="CHEBI:90616"/>
        <dbReference type="EC" id="2.1.1.72"/>
    </reaction>
</comment>
<dbReference type="AlphaFoldDB" id="D1C9Q2"/>
<dbReference type="REBASE" id="782429">
    <property type="entry name" value="Sth20745ORF3145P"/>
</dbReference>
<dbReference type="InParanoid" id="D1C9Q2"/>